<evidence type="ECO:0000313" key="1">
    <source>
        <dbReference type="EMBL" id="PPQ76383.1"/>
    </source>
</evidence>
<protein>
    <submittedName>
        <fullName evidence="1">Uncharacterized protein</fullName>
    </submittedName>
</protein>
<evidence type="ECO:0000313" key="2">
    <source>
        <dbReference type="Proteomes" id="UP000284706"/>
    </source>
</evidence>
<keyword evidence="2" id="KW-1185">Reference proteome</keyword>
<dbReference type="InParanoid" id="A0A409WD06"/>
<feature type="non-terminal residue" evidence="1">
    <location>
        <position position="135"/>
    </location>
</feature>
<dbReference type="EMBL" id="NHYE01005166">
    <property type="protein sequence ID" value="PPQ76383.1"/>
    <property type="molecule type" value="Genomic_DNA"/>
</dbReference>
<reference evidence="1 2" key="1">
    <citation type="journal article" date="2018" name="Evol. Lett.">
        <title>Horizontal gene cluster transfer increased hallucinogenic mushroom diversity.</title>
        <authorList>
            <person name="Reynolds H.T."/>
            <person name="Vijayakumar V."/>
            <person name="Gluck-Thaler E."/>
            <person name="Korotkin H.B."/>
            <person name="Matheny P.B."/>
            <person name="Slot J.C."/>
        </authorList>
    </citation>
    <scope>NUCLEOTIDE SEQUENCE [LARGE SCALE GENOMIC DNA]</scope>
    <source>
        <strain evidence="1 2">SRW20</strain>
    </source>
</reference>
<dbReference type="Proteomes" id="UP000284706">
    <property type="component" value="Unassembled WGS sequence"/>
</dbReference>
<gene>
    <name evidence="1" type="ORF">CVT26_015390</name>
</gene>
<comment type="caution">
    <text evidence="1">The sequence shown here is derived from an EMBL/GenBank/DDBJ whole genome shotgun (WGS) entry which is preliminary data.</text>
</comment>
<dbReference type="AlphaFoldDB" id="A0A409WD06"/>
<sequence length="135" mass="15029">MSAFSFESQHSAATIDIEHNPHDMIDSIAEHDLAEHHHAESTDELDINTDEDLAEALAVMHLLVPDFDDSDMIHLTGDALEVIDDGVLWDQNGPFTGSWDVSMNLEVLSNIGVEAGTFQYSFDMFYSPEEMAEES</sequence>
<name>A0A409WD06_9AGAR</name>
<proteinExistence type="predicted"/>
<accession>A0A409WD06</accession>
<organism evidence="1 2">
    <name type="scientific">Gymnopilus dilepis</name>
    <dbReference type="NCBI Taxonomy" id="231916"/>
    <lineage>
        <taxon>Eukaryota</taxon>
        <taxon>Fungi</taxon>
        <taxon>Dikarya</taxon>
        <taxon>Basidiomycota</taxon>
        <taxon>Agaricomycotina</taxon>
        <taxon>Agaricomycetes</taxon>
        <taxon>Agaricomycetidae</taxon>
        <taxon>Agaricales</taxon>
        <taxon>Agaricineae</taxon>
        <taxon>Hymenogastraceae</taxon>
        <taxon>Gymnopilus</taxon>
    </lineage>
</organism>